<reference evidence="2 3" key="1">
    <citation type="submission" date="2020-12" db="EMBL/GenBank/DDBJ databases">
        <title>WGS of Legionella: environmental sample.</title>
        <authorList>
            <person name="Cristino S."/>
            <person name="Girolamini L."/>
            <person name="Salaris S."/>
            <person name="Pascale M.R."/>
            <person name="Mazzotta M."/>
            <person name="Orsini M."/>
            <person name="Grottola A."/>
        </authorList>
    </citation>
    <scope>NUCLEOTIDE SEQUENCE [LARGE SCALE GENOMIC DNA]</scope>
    <source>
        <strain evidence="2 3">30cs62</strain>
    </source>
</reference>
<comment type="caution">
    <text evidence="2">The sequence shown here is derived from an EMBL/GenBank/DDBJ whole genome shotgun (WGS) entry which is preliminary data.</text>
</comment>
<evidence type="ECO:0000256" key="1">
    <source>
        <dbReference type="SAM" id="Phobius"/>
    </source>
</evidence>
<keyword evidence="1" id="KW-0812">Transmembrane</keyword>
<keyword evidence="1" id="KW-1133">Transmembrane helix</keyword>
<dbReference type="Proteomes" id="UP000809910">
    <property type="component" value="Unassembled WGS sequence"/>
</dbReference>
<dbReference type="RefSeq" id="WP_203112794.1">
    <property type="nucleotide sequence ID" value="NZ_JADOBG010000022.1"/>
</dbReference>
<keyword evidence="3" id="KW-1185">Reference proteome</keyword>
<feature type="transmembrane region" description="Helical" evidence="1">
    <location>
        <begin position="12"/>
        <end position="38"/>
    </location>
</feature>
<protein>
    <recommendedName>
        <fullName evidence="4">AsmA family protein</fullName>
    </recommendedName>
</protein>
<organism evidence="2 3">
    <name type="scientific">Legionella bononiensis</name>
    <dbReference type="NCBI Taxonomy" id="2793102"/>
    <lineage>
        <taxon>Bacteria</taxon>
        <taxon>Pseudomonadati</taxon>
        <taxon>Pseudomonadota</taxon>
        <taxon>Gammaproteobacteria</taxon>
        <taxon>Legionellales</taxon>
        <taxon>Legionellaceae</taxon>
        <taxon>Legionella</taxon>
    </lineage>
</organism>
<name>A0ABS1WDI6_9GAMM</name>
<dbReference type="EMBL" id="JADWVN010000026">
    <property type="protein sequence ID" value="MBL7527421.1"/>
    <property type="molecule type" value="Genomic_DNA"/>
</dbReference>
<evidence type="ECO:0008006" key="4">
    <source>
        <dbReference type="Google" id="ProtNLM"/>
    </source>
</evidence>
<evidence type="ECO:0000313" key="3">
    <source>
        <dbReference type="Proteomes" id="UP000809910"/>
    </source>
</evidence>
<evidence type="ECO:0000313" key="2">
    <source>
        <dbReference type="EMBL" id="MBL7527421.1"/>
    </source>
</evidence>
<sequence length="415" mass="46622">MTDTQSSKGKIILILISIVVLLLFLINFILTYLANLFISNTIVPQINNQKDAVTFYAHVRLFPSIKLSIDNFEYKQDNKSIIKIDEVSVKIAFWQLFSKKLHITKLSINDGVINLYNIPQIKWKEHTKTAEPKEKKPEHREEIKTVRDTTSQKSSFFSLDKIELTNLQINYSPSQSSQPIYLKSIQYDNTLTNNSEHVVTLSGSWWNEPINATVTIKLNSNYPMLMAHINFAGNELFLTSNTLANGFQLQTHIAIKNPEILAQLISIAKMRLPTQMNATLKAEQHQLSIAPIQIVFPSATLLATITLAGESPIIIQLTLPNALLTDLSGNIIYEECPLPQIMSMLLKGINTEVTITTPQAANINTEQSHIKIDGPGIQFEGNNIPSALKKNLQTCFDYKLPDESKVTNTLFGNSK</sequence>
<accession>A0ABS1WDI6</accession>
<gene>
    <name evidence="2" type="ORF">I5282_12675</name>
</gene>
<proteinExistence type="predicted"/>
<keyword evidence="1" id="KW-0472">Membrane</keyword>